<dbReference type="SUPFAM" id="SSF161008">
    <property type="entry name" value="Viral glycoprotein ectodomain-like"/>
    <property type="match status" value="1"/>
</dbReference>
<dbReference type="PROSITE" id="PS00141">
    <property type="entry name" value="ASP_PROTEASE"/>
    <property type="match status" value="1"/>
</dbReference>
<dbReference type="HOGENOM" id="CLU_247927_0_0_1"/>
<keyword evidence="3" id="KW-1133">Transmembrane helix</keyword>
<dbReference type="Gene3D" id="2.40.70.10">
    <property type="entry name" value="Acid Proteases"/>
    <property type="match status" value="2"/>
</dbReference>
<keyword evidence="3" id="KW-0812">Transmembrane</keyword>
<accession>G0P3P3</accession>
<dbReference type="Proteomes" id="UP000008068">
    <property type="component" value="Unassembled WGS sequence"/>
</dbReference>
<proteinExistence type="predicted"/>
<keyword evidence="1" id="KW-0175">Coiled coil</keyword>
<evidence type="ECO:0000313" key="4">
    <source>
        <dbReference type="EMBL" id="EGT44286.1"/>
    </source>
</evidence>
<dbReference type="CDD" id="cd00303">
    <property type="entry name" value="retropepsin_like"/>
    <property type="match status" value="2"/>
</dbReference>
<dbReference type="InterPro" id="IPR001969">
    <property type="entry name" value="Aspartic_peptidase_AS"/>
</dbReference>
<dbReference type="SUPFAM" id="SSF50630">
    <property type="entry name" value="Acid proteases"/>
    <property type="match status" value="1"/>
</dbReference>
<dbReference type="GO" id="GO:0006508">
    <property type="term" value="P:proteolysis"/>
    <property type="evidence" value="ECO:0007669"/>
    <property type="project" value="InterPro"/>
</dbReference>
<evidence type="ECO:0000256" key="3">
    <source>
        <dbReference type="SAM" id="Phobius"/>
    </source>
</evidence>
<dbReference type="EMBL" id="GL380048">
    <property type="protein sequence ID" value="EGT44286.1"/>
    <property type="molecule type" value="Genomic_DNA"/>
</dbReference>
<organism evidence="5">
    <name type="scientific">Caenorhabditis brenneri</name>
    <name type="common">Nematode worm</name>
    <dbReference type="NCBI Taxonomy" id="135651"/>
    <lineage>
        <taxon>Eukaryota</taxon>
        <taxon>Metazoa</taxon>
        <taxon>Ecdysozoa</taxon>
        <taxon>Nematoda</taxon>
        <taxon>Chromadorea</taxon>
        <taxon>Rhabditida</taxon>
        <taxon>Rhabditina</taxon>
        <taxon>Rhabditomorpha</taxon>
        <taxon>Rhabditoidea</taxon>
        <taxon>Rhabditidae</taxon>
        <taxon>Peloderinae</taxon>
        <taxon>Caenorhabditis</taxon>
    </lineage>
</organism>
<evidence type="ECO:0000256" key="2">
    <source>
        <dbReference type="SAM" id="MobiDB-lite"/>
    </source>
</evidence>
<feature type="region of interest" description="Disordered" evidence="2">
    <location>
        <begin position="648"/>
        <end position="667"/>
    </location>
</feature>
<sequence length="1365" mass="155109">MAENGNQANNGGEGVIPPDPIHARVAPARNGRNAITFKDIKQASEAIQAVLPKFKGESSDEIFGEWCRKFTMEANFLNLGHQLTSLVFRRLLDGRARLKYQTLTAEEQANYGTAATALGDRLRSQGSRSKAMTDLAKIKKKESESIIAFAKRVEAQVNVAYPRLLLTQKNEIAINRFVDGLPLQIRKKLLEMDGLDRMATAIQRAERIEEINQEEERETVNLIRQIKKSDNEAEIEMLREQIKNLKLWNDKLRSRGNQENPEAIKMQICPVERSGEYFYPPTTTVCEIDKTEQVIKTDVELWTEYGSSQKIQAYRCTTTKYDSCYQGFFDMLFRKPTISNVETSPMSKELCELAMRNHKIGEIILEAKGENLFQSTPDKEIYMIQKGFECPQKYIYTLEIGEIASPDGDIITSSLGDTSGCKAENGECVISTARLMWDTAGIEKFCKYTQITTTEAYVTKSKVAISELQMALQISPNQTVSGFQMCSQNLAVATNNGFVIAFKESNGTKSFEDIFEAVKTKRVKRHLLRNKSNETLIQRLFGPTVNAQNFTLFAVDPPTDYRIIHELKRYDVSFSQVKYQWANYDLPNKQIAMLRAIREGELRKQYIRELRQDGEGIKQADLIKRLEHPTELFDQDLIEEFGPTRMLSDSEKRDWDSKGDLDETQRQKERIQAGQNYVQSISVMSMKATENRENAQLNSRVQFVADKIIESNYQEFNNVYRKLCELQNTQIEITRTLLIIDPTLGMRTLLKRDDIVAKRAGEVYMVNQCREIEAEEIHYDHKINGTCYINTPVTVKNKTWFIAPGTQKDLIQESTEVACGDVTLAIYKDLENNWRSKNGIANVRNVPINIMKTMERLNLTLSAQPVFGKLEDLDNPTMYLATWANILANIRQNQYNLVKGLQGKGIQGPGFNDILEKGADKVASISVEIRKSIEKGAEAVKDTAITVIKTIVIPIVLVITLGLAIWTGLKIYYGKNISRKVIVEMAKVARAAPPMVRSAMRRMRPEINNIQLGDFDEDEPTEMQTFDTGRKHSTVTIPDVYSIITFPGTYKVPRVKVQINKETNIALIDTGASISLITDTTVRRIDKESEITKTNEYARAANGDIMYFIGKITLTIEIGNKHALMKFFIVKEKEAPEQCVLGMDFIHEMNKQNFGIVFNPDMEHISIGNTELKLLTQMEYREVIKYQNEVTFANDEMKDDGRSNLPFIQIELDGVPEVALLDPRAPVSSISERMVYELNLQNKIKPINGSARIANRTEIKFIGQIDVTVTIGETSISLEMRVTEKEETYGTCSLGFDFFKTLTKKSKLLAFNIADKVLKTGNTSVKVVNPYTDRQQHSFVPFLTKKELRDDFSESRLGIVTHRPN</sequence>
<dbReference type="STRING" id="135651.G0P3P3"/>
<reference evidence="5" key="1">
    <citation type="submission" date="2011-07" db="EMBL/GenBank/DDBJ databases">
        <authorList>
            <consortium name="Caenorhabditis brenneri Sequencing and Analysis Consortium"/>
            <person name="Wilson R.K."/>
        </authorList>
    </citation>
    <scope>NUCLEOTIDE SEQUENCE [LARGE SCALE GENOMIC DNA]</scope>
    <source>
        <strain evidence="5">PB2801</strain>
    </source>
</reference>
<dbReference type="InterPro" id="IPR021109">
    <property type="entry name" value="Peptidase_aspartic_dom_sf"/>
</dbReference>
<evidence type="ECO:0000313" key="5">
    <source>
        <dbReference type="Proteomes" id="UP000008068"/>
    </source>
</evidence>
<evidence type="ECO:0008006" key="6">
    <source>
        <dbReference type="Google" id="ProtNLM"/>
    </source>
</evidence>
<keyword evidence="5" id="KW-1185">Reference proteome</keyword>
<feature type="coiled-coil region" evidence="1">
    <location>
        <begin position="198"/>
        <end position="255"/>
    </location>
</feature>
<gene>
    <name evidence="4" type="ORF">CAEBREN_29041</name>
</gene>
<dbReference type="eggNOG" id="KOG0017">
    <property type="taxonomic scope" value="Eukaryota"/>
</dbReference>
<dbReference type="OrthoDB" id="5875288at2759"/>
<name>G0P3P3_CAEBE</name>
<dbReference type="Gene3D" id="1.20.5.1890">
    <property type="match status" value="1"/>
</dbReference>
<keyword evidence="3" id="KW-0472">Membrane</keyword>
<evidence type="ECO:0000256" key="1">
    <source>
        <dbReference type="SAM" id="Coils"/>
    </source>
</evidence>
<dbReference type="GO" id="GO:0004190">
    <property type="term" value="F:aspartic-type endopeptidase activity"/>
    <property type="evidence" value="ECO:0007669"/>
    <property type="project" value="InterPro"/>
</dbReference>
<protein>
    <recommendedName>
        <fullName evidence="6">Peptidase A2 domain-containing protein</fullName>
    </recommendedName>
</protein>
<dbReference type="Pfam" id="PF24664">
    <property type="entry name" value="Monjiviricetes_fusion"/>
    <property type="match status" value="1"/>
</dbReference>
<dbReference type="InParanoid" id="G0P3P3"/>
<dbReference type="Pfam" id="PF13975">
    <property type="entry name" value="gag-asp_proteas"/>
    <property type="match status" value="1"/>
</dbReference>
<feature type="transmembrane region" description="Helical" evidence="3">
    <location>
        <begin position="951"/>
        <end position="973"/>
    </location>
</feature>